<keyword evidence="1" id="KW-1133">Transmembrane helix</keyword>
<dbReference type="RefSeq" id="WP_010878373.1">
    <property type="nucleotide sequence ID" value="NZ_CP006577.1"/>
</dbReference>
<accession>A0A075WCN1</accession>
<dbReference type="PIRSF" id="PIRSF004990">
    <property type="entry name" value="UCP004990"/>
    <property type="match status" value="1"/>
</dbReference>
<keyword evidence="1" id="KW-0472">Membrane</keyword>
<dbReference type="HOGENOM" id="CLU_202284_0_0_2"/>
<organism evidence="2 3">
    <name type="scientific">Archaeoglobus fulgidus DSM 8774</name>
    <dbReference type="NCBI Taxonomy" id="1344584"/>
    <lineage>
        <taxon>Archaea</taxon>
        <taxon>Methanobacteriati</taxon>
        <taxon>Methanobacteriota</taxon>
        <taxon>Archaeoglobi</taxon>
        <taxon>Archaeoglobales</taxon>
        <taxon>Archaeoglobaceae</taxon>
        <taxon>Archaeoglobus</taxon>
    </lineage>
</organism>
<sequence length="64" mass="7503">MPGIVPHRHCVVCGKAIEPDQQVCSDECGEILNKERKRQRNFMILMFGILILLLVMMWLPYFKI</sequence>
<evidence type="ECO:0000313" key="3">
    <source>
        <dbReference type="Proteomes" id="UP000028501"/>
    </source>
</evidence>
<keyword evidence="1" id="KW-0812">Transmembrane</keyword>
<protein>
    <recommendedName>
        <fullName evidence="4">DUF2116 family Zn-ribbon domain-containing protein</fullName>
    </recommendedName>
</protein>
<gene>
    <name evidence="2" type="ORF">AFULGI_00009570</name>
</gene>
<dbReference type="GeneID" id="24794470"/>
<name>A0A075WCN1_ARCFL</name>
<feature type="transmembrane region" description="Helical" evidence="1">
    <location>
        <begin position="42"/>
        <end position="61"/>
    </location>
</feature>
<evidence type="ECO:0000256" key="1">
    <source>
        <dbReference type="SAM" id="Phobius"/>
    </source>
</evidence>
<dbReference type="Pfam" id="PF09889">
    <property type="entry name" value="DUF2116"/>
    <property type="match status" value="1"/>
</dbReference>
<reference evidence="2 3" key="1">
    <citation type="submission" date="2013-07" db="EMBL/GenBank/DDBJ databases">
        <title>Genome of Archaeoglobus fulgidus.</title>
        <authorList>
            <person name="Fiebig A."/>
            <person name="Birkeland N.-K."/>
        </authorList>
    </citation>
    <scope>NUCLEOTIDE SEQUENCE [LARGE SCALE GENOMIC DNA]</scope>
    <source>
        <strain evidence="2 3">DSM 8774</strain>
    </source>
</reference>
<proteinExistence type="predicted"/>
<evidence type="ECO:0008006" key="4">
    <source>
        <dbReference type="Google" id="ProtNLM"/>
    </source>
</evidence>
<dbReference type="EMBL" id="CP006577">
    <property type="protein sequence ID" value="AIG97746.1"/>
    <property type="molecule type" value="Genomic_DNA"/>
</dbReference>
<dbReference type="AlphaFoldDB" id="A0A075WCN1"/>
<dbReference type="InterPro" id="IPR019216">
    <property type="entry name" value="DUF2116_treble_clef"/>
</dbReference>
<dbReference type="KEGG" id="afg:AFULGI_00009570"/>
<evidence type="ECO:0000313" key="2">
    <source>
        <dbReference type="EMBL" id="AIG97746.1"/>
    </source>
</evidence>
<dbReference type="Proteomes" id="UP000028501">
    <property type="component" value="Chromosome"/>
</dbReference>